<dbReference type="Gene3D" id="3.40.50.1820">
    <property type="entry name" value="alpha/beta hydrolase"/>
    <property type="match status" value="2"/>
</dbReference>
<dbReference type="PANTHER" id="PTHR43798:SF5">
    <property type="entry name" value="MONOACYLGLYCEROL LIPASE ABHD6"/>
    <property type="match status" value="1"/>
</dbReference>
<keyword evidence="2" id="KW-1133">Transmembrane helix</keyword>
<proteinExistence type="predicted"/>
<dbReference type="KEGG" id="pgri:PgNI_06351"/>
<dbReference type="GO" id="GO:0047372">
    <property type="term" value="F:monoacylglycerol lipase activity"/>
    <property type="evidence" value="ECO:0007669"/>
    <property type="project" value="TreeGrafter"/>
</dbReference>
<evidence type="ECO:0000313" key="4">
    <source>
        <dbReference type="Proteomes" id="UP000515153"/>
    </source>
</evidence>
<accession>A0A6P8B6U8</accession>
<reference evidence="5" key="2">
    <citation type="submission" date="2019-10" db="EMBL/GenBank/DDBJ databases">
        <authorList>
            <consortium name="NCBI Genome Project"/>
        </authorList>
    </citation>
    <scope>NUCLEOTIDE SEQUENCE</scope>
    <source>
        <strain evidence="5">NI907</strain>
    </source>
</reference>
<dbReference type="InterPro" id="IPR050266">
    <property type="entry name" value="AB_hydrolase_sf"/>
</dbReference>
<name>A0A6P8B6U8_PYRGI</name>
<dbReference type="RefSeq" id="XP_030982931.1">
    <property type="nucleotide sequence ID" value="XM_031126375.1"/>
</dbReference>
<dbReference type="PANTHER" id="PTHR43798">
    <property type="entry name" value="MONOACYLGLYCEROL LIPASE"/>
    <property type="match status" value="1"/>
</dbReference>
<keyword evidence="2" id="KW-0472">Membrane</keyword>
<reference evidence="5" key="3">
    <citation type="submission" date="2025-08" db="UniProtKB">
        <authorList>
            <consortium name="RefSeq"/>
        </authorList>
    </citation>
    <scope>IDENTIFICATION</scope>
    <source>
        <strain evidence="5">NI907</strain>
    </source>
</reference>
<feature type="compositionally biased region" description="Low complexity" evidence="1">
    <location>
        <begin position="243"/>
        <end position="252"/>
    </location>
</feature>
<dbReference type="PRINTS" id="PR00111">
    <property type="entry name" value="ABHYDROLASE"/>
</dbReference>
<feature type="compositionally biased region" description="Low complexity" evidence="1">
    <location>
        <begin position="275"/>
        <end position="286"/>
    </location>
</feature>
<dbReference type="InterPro" id="IPR029058">
    <property type="entry name" value="AB_hydrolase_fold"/>
</dbReference>
<feature type="transmembrane region" description="Helical" evidence="2">
    <location>
        <begin position="15"/>
        <end position="33"/>
    </location>
</feature>
<keyword evidence="4" id="KW-1185">Reference proteome</keyword>
<dbReference type="InterPro" id="IPR022742">
    <property type="entry name" value="Hydrolase_4"/>
</dbReference>
<evidence type="ECO:0000259" key="3">
    <source>
        <dbReference type="Pfam" id="PF12146"/>
    </source>
</evidence>
<protein>
    <recommendedName>
        <fullName evidence="3">Serine aminopeptidase S33 domain-containing protein</fullName>
    </recommendedName>
</protein>
<dbReference type="GeneID" id="41961284"/>
<feature type="region of interest" description="Disordered" evidence="1">
    <location>
        <begin position="243"/>
        <end position="328"/>
    </location>
</feature>
<organism evidence="4 5">
    <name type="scientific">Pyricularia grisea</name>
    <name type="common">Crabgrass-specific blast fungus</name>
    <name type="synonym">Magnaporthe grisea</name>
    <dbReference type="NCBI Taxonomy" id="148305"/>
    <lineage>
        <taxon>Eukaryota</taxon>
        <taxon>Fungi</taxon>
        <taxon>Dikarya</taxon>
        <taxon>Ascomycota</taxon>
        <taxon>Pezizomycotina</taxon>
        <taxon>Sordariomycetes</taxon>
        <taxon>Sordariomycetidae</taxon>
        <taxon>Magnaporthales</taxon>
        <taxon>Pyriculariaceae</taxon>
        <taxon>Pyricularia</taxon>
    </lineage>
</organism>
<evidence type="ECO:0000256" key="2">
    <source>
        <dbReference type="SAM" id="Phobius"/>
    </source>
</evidence>
<evidence type="ECO:0000313" key="5">
    <source>
        <dbReference type="RefSeq" id="XP_030982931.1"/>
    </source>
</evidence>
<gene>
    <name evidence="5" type="ORF">PgNI_06351</name>
</gene>
<dbReference type="InterPro" id="IPR000073">
    <property type="entry name" value="AB_hydrolase_1"/>
</dbReference>
<evidence type="ECO:0000256" key="1">
    <source>
        <dbReference type="SAM" id="MobiDB-lite"/>
    </source>
</evidence>
<dbReference type="GO" id="GO:0046464">
    <property type="term" value="P:acylglycerol catabolic process"/>
    <property type="evidence" value="ECO:0007669"/>
    <property type="project" value="TreeGrafter"/>
</dbReference>
<keyword evidence="2" id="KW-0812">Transmembrane</keyword>
<dbReference type="Pfam" id="PF12146">
    <property type="entry name" value="Hydrolase_4"/>
    <property type="match status" value="1"/>
</dbReference>
<dbReference type="SUPFAM" id="SSF53474">
    <property type="entry name" value="alpha/beta-Hydrolases"/>
    <property type="match status" value="1"/>
</dbReference>
<dbReference type="GO" id="GO:0016020">
    <property type="term" value="C:membrane"/>
    <property type="evidence" value="ECO:0007669"/>
    <property type="project" value="TreeGrafter"/>
</dbReference>
<feature type="compositionally biased region" description="Polar residues" evidence="1">
    <location>
        <begin position="305"/>
        <end position="319"/>
    </location>
</feature>
<dbReference type="AlphaFoldDB" id="A0A6P8B6U8"/>
<reference evidence="4 5" key="1">
    <citation type="journal article" date="2019" name="Mol. Biol. Evol.">
        <title>Blast fungal genomes show frequent chromosomal changes, gene gains and losses, and effector gene turnover.</title>
        <authorList>
            <person name="Gomez Luciano L.B."/>
            <person name="Jason Tsai I."/>
            <person name="Chuma I."/>
            <person name="Tosa Y."/>
            <person name="Chen Y.H."/>
            <person name="Li J.Y."/>
            <person name="Li M.Y."/>
            <person name="Jade Lu M.Y."/>
            <person name="Nakayashiki H."/>
            <person name="Li W.H."/>
        </authorList>
    </citation>
    <scope>NUCLEOTIDE SEQUENCE [LARGE SCALE GENOMIC DNA]</scope>
    <source>
        <strain evidence="4 5">NI907</strain>
    </source>
</reference>
<dbReference type="Proteomes" id="UP000515153">
    <property type="component" value="Chromosome I"/>
</dbReference>
<feature type="domain" description="Serine aminopeptidase S33" evidence="3">
    <location>
        <begin position="96"/>
        <end position="262"/>
    </location>
</feature>
<sequence>MMNFTTSLWPERPSHSFVVLTTITATFAIFITLRRYLYPRHPRIIPGPLKTVIPNLTKDEVANLDYTPDYFPGARDVQTPYGSMRVYEFGPTTGRKILFIHGISTSCQTLTKLAYGLAARGHRVMLFDLFGRGFSDGVGDLPHDARLYVSQALCALASSPLSWMDGSTGGFDLAGYSLGGGVAVHFAASFPAAVRSLILLAPAGMIRKESFGAVTRFVFTAGLVPERVLAALTRWKLQKPIASAAAKRPRQQQQKEGEAKPLLTGANGPKGQEGSSSTSTSTATVSEKPERQSNGTKHQQHQHSHSATNPVSMATSETQPAHAHESADRLERRVMRYVRWMLTNHAGFVPAFMSTIREAPLMGQDDAWSRVGASRRAGTTCVILGQDDEIIDPEAYEEDALPLLGGRAQVRWRVFPAASHDFPMTHAEETLDELDAFWAEFPAAEESIA</sequence>